<evidence type="ECO:0008006" key="4">
    <source>
        <dbReference type="Google" id="ProtNLM"/>
    </source>
</evidence>
<proteinExistence type="predicted"/>
<organism evidence="2 3">
    <name type="scientific">Lutimonas vermicola</name>
    <dbReference type="NCBI Taxonomy" id="414288"/>
    <lineage>
        <taxon>Bacteria</taxon>
        <taxon>Pseudomonadati</taxon>
        <taxon>Bacteroidota</taxon>
        <taxon>Flavobacteriia</taxon>
        <taxon>Flavobacteriales</taxon>
        <taxon>Flavobacteriaceae</taxon>
        <taxon>Lutimonas</taxon>
    </lineage>
</organism>
<accession>A0ABU9KXL9</accession>
<name>A0ABU9KXL9_9FLAO</name>
<keyword evidence="1" id="KW-0732">Signal</keyword>
<feature type="chain" id="PRO_5045963309" description="PepSY domain-containing protein" evidence="1">
    <location>
        <begin position="24"/>
        <end position="101"/>
    </location>
</feature>
<evidence type="ECO:0000313" key="2">
    <source>
        <dbReference type="EMBL" id="MEL4454941.1"/>
    </source>
</evidence>
<keyword evidence="3" id="KW-1185">Reference proteome</keyword>
<feature type="signal peptide" evidence="1">
    <location>
        <begin position="1"/>
        <end position="23"/>
    </location>
</feature>
<dbReference type="RefSeq" id="WP_342158663.1">
    <property type="nucleotide sequence ID" value="NZ_JBCDNA010000001.1"/>
</dbReference>
<dbReference type="Gene3D" id="3.10.450.360">
    <property type="match status" value="1"/>
</dbReference>
<sequence length="101" mass="11750">MKSFKIIIMLFVFALFSVQGSFAQEGKKTEKEVYKTTKEKTPKKVKESLKDYSNYKISNEVTYVKIKDLNVYRFKVEKGTWSHYLLISESGKIIGIETGEH</sequence>
<dbReference type="EMBL" id="JBCDNA010000001">
    <property type="protein sequence ID" value="MEL4454941.1"/>
    <property type="molecule type" value="Genomic_DNA"/>
</dbReference>
<comment type="caution">
    <text evidence="2">The sequence shown here is derived from an EMBL/GenBank/DDBJ whole genome shotgun (WGS) entry which is preliminary data.</text>
</comment>
<evidence type="ECO:0000313" key="3">
    <source>
        <dbReference type="Proteomes" id="UP001474120"/>
    </source>
</evidence>
<reference evidence="2 3" key="1">
    <citation type="submission" date="2024-04" db="EMBL/GenBank/DDBJ databases">
        <title>whole genome sequencing of Lutimonas vermicola strain IMCC1616.</title>
        <authorList>
            <person name="Bae S.S."/>
        </authorList>
    </citation>
    <scope>NUCLEOTIDE SEQUENCE [LARGE SCALE GENOMIC DNA]</scope>
    <source>
        <strain evidence="2 3">IMCC1616</strain>
    </source>
</reference>
<evidence type="ECO:0000256" key="1">
    <source>
        <dbReference type="SAM" id="SignalP"/>
    </source>
</evidence>
<protein>
    <recommendedName>
        <fullName evidence="4">PepSY domain-containing protein</fullName>
    </recommendedName>
</protein>
<dbReference type="Proteomes" id="UP001474120">
    <property type="component" value="Unassembled WGS sequence"/>
</dbReference>
<gene>
    <name evidence="2" type="ORF">AABB81_03485</name>
</gene>